<dbReference type="InterPro" id="IPR036168">
    <property type="entry name" value="AP2_Mu_C_sf"/>
</dbReference>
<proteinExistence type="predicted"/>
<name>A0ABQ7XNR2_BRANA</name>
<evidence type="ECO:0000313" key="1">
    <source>
        <dbReference type="EMBL" id="KAH0857587.1"/>
    </source>
</evidence>
<protein>
    <submittedName>
        <fullName evidence="1">Uncharacterized protein</fullName>
    </submittedName>
</protein>
<keyword evidence="2" id="KW-1185">Reference proteome</keyword>
<dbReference type="EMBL" id="JAGKQM010000019">
    <property type="protein sequence ID" value="KAH0857587.1"/>
    <property type="molecule type" value="Genomic_DNA"/>
</dbReference>
<sequence>MCDCNLLLAQVKPFIWVEAQIERHSRSRVEMLIKARSQFKEEKAEFHLPSITAEEATPERKAPTRVKFEIPCFTVSGIQHSGKLAPSMAFYFD</sequence>
<reference evidence="1 2" key="1">
    <citation type="submission" date="2021-05" db="EMBL/GenBank/DDBJ databases">
        <title>Genome Assembly of Synthetic Allotetraploid Brassica napus Reveals Homoeologous Exchanges between Subgenomes.</title>
        <authorList>
            <person name="Davis J.T."/>
        </authorList>
    </citation>
    <scope>NUCLEOTIDE SEQUENCE [LARGE SCALE GENOMIC DNA]</scope>
    <source>
        <strain evidence="2">cv. Da-Ae</strain>
        <tissue evidence="1">Seedling</tissue>
    </source>
</reference>
<organism evidence="1 2">
    <name type="scientific">Brassica napus</name>
    <name type="common">Rape</name>
    <dbReference type="NCBI Taxonomy" id="3708"/>
    <lineage>
        <taxon>Eukaryota</taxon>
        <taxon>Viridiplantae</taxon>
        <taxon>Streptophyta</taxon>
        <taxon>Embryophyta</taxon>
        <taxon>Tracheophyta</taxon>
        <taxon>Spermatophyta</taxon>
        <taxon>Magnoliopsida</taxon>
        <taxon>eudicotyledons</taxon>
        <taxon>Gunneridae</taxon>
        <taxon>Pentapetalae</taxon>
        <taxon>rosids</taxon>
        <taxon>malvids</taxon>
        <taxon>Brassicales</taxon>
        <taxon>Brassicaceae</taxon>
        <taxon>Brassiceae</taxon>
        <taxon>Brassica</taxon>
    </lineage>
</organism>
<dbReference type="Proteomes" id="UP000824890">
    <property type="component" value="Unassembled WGS sequence"/>
</dbReference>
<accession>A0ABQ7XNR2</accession>
<dbReference type="SUPFAM" id="SSF49447">
    <property type="entry name" value="Second domain of Mu2 adaptin subunit (ap50) of ap2 adaptor"/>
    <property type="match status" value="1"/>
</dbReference>
<evidence type="ECO:0000313" key="2">
    <source>
        <dbReference type="Proteomes" id="UP000824890"/>
    </source>
</evidence>
<comment type="caution">
    <text evidence="1">The sequence shown here is derived from an EMBL/GenBank/DDBJ whole genome shotgun (WGS) entry which is preliminary data.</text>
</comment>
<feature type="non-terminal residue" evidence="1">
    <location>
        <position position="93"/>
    </location>
</feature>
<gene>
    <name evidence="1" type="ORF">HID58_085848</name>
</gene>